<evidence type="ECO:0000313" key="2">
    <source>
        <dbReference type="Proteomes" id="UP000001861"/>
    </source>
</evidence>
<dbReference type="Proteomes" id="UP000001861">
    <property type="component" value="Unassembled WGS sequence"/>
</dbReference>
<comment type="caution">
    <text evidence="1">The sequence shown here is derived from an EMBL/GenBank/DDBJ whole genome shotgun (WGS) entry which is preliminary data.</text>
</comment>
<name>A8NVW8_COPC7</name>
<accession>A8NVW8</accession>
<dbReference type="GeneID" id="6013322"/>
<gene>
    <name evidence="1" type="ORF">CC1G_04083</name>
</gene>
<keyword evidence="2" id="KW-1185">Reference proteome</keyword>
<sequence length="270" mass="31065">MNSRNDVSVRLLHSLQDFWSILLPPTVHPGKPMCKTGYLLAKKAAREESGMTGTGDIDDDRYLAIRGYGVGRATKVEENQDVERAVVIAGDLLKPYDYHYDVLELVSFFTPTLACLLEVRLPKEYEDGPSEETETPSAEEVIFWARVERILHMYLTEQLVGPKSSYEDRMAFYKSKLKSGARMMVFAGGILSSYRRRSMEEDTSFIPHYRHKKFIDHWIQDRQWRLAKRREEVRLRLNWHSYAASIGGSQVPSCGNRSCACVENIGKTRY</sequence>
<protein>
    <submittedName>
        <fullName evidence="1">Uncharacterized protein</fullName>
    </submittedName>
</protein>
<dbReference type="HOGENOM" id="CLU_090040_0_0_1"/>
<proteinExistence type="predicted"/>
<dbReference type="EMBL" id="AACS02000004">
    <property type="protein sequence ID" value="EAU84987.2"/>
    <property type="molecule type" value="Genomic_DNA"/>
</dbReference>
<dbReference type="RefSeq" id="XP_001836770.2">
    <property type="nucleotide sequence ID" value="XM_001836718.2"/>
</dbReference>
<evidence type="ECO:0000313" key="1">
    <source>
        <dbReference type="EMBL" id="EAU84987.2"/>
    </source>
</evidence>
<dbReference type="KEGG" id="cci:CC1G_04083"/>
<organism evidence="1 2">
    <name type="scientific">Coprinopsis cinerea (strain Okayama-7 / 130 / ATCC MYA-4618 / FGSC 9003)</name>
    <name type="common">Inky cap fungus</name>
    <name type="synonym">Hormographiella aspergillata</name>
    <dbReference type="NCBI Taxonomy" id="240176"/>
    <lineage>
        <taxon>Eukaryota</taxon>
        <taxon>Fungi</taxon>
        <taxon>Dikarya</taxon>
        <taxon>Basidiomycota</taxon>
        <taxon>Agaricomycotina</taxon>
        <taxon>Agaricomycetes</taxon>
        <taxon>Agaricomycetidae</taxon>
        <taxon>Agaricales</taxon>
        <taxon>Agaricineae</taxon>
        <taxon>Psathyrellaceae</taxon>
        <taxon>Coprinopsis</taxon>
    </lineage>
</organism>
<reference evidence="1 2" key="1">
    <citation type="journal article" date="2010" name="Proc. Natl. Acad. Sci. U.S.A.">
        <title>Insights into evolution of multicellular fungi from the assembled chromosomes of the mushroom Coprinopsis cinerea (Coprinus cinereus).</title>
        <authorList>
            <person name="Stajich J.E."/>
            <person name="Wilke S.K."/>
            <person name="Ahren D."/>
            <person name="Au C.H."/>
            <person name="Birren B.W."/>
            <person name="Borodovsky M."/>
            <person name="Burns C."/>
            <person name="Canback B."/>
            <person name="Casselton L.A."/>
            <person name="Cheng C.K."/>
            <person name="Deng J."/>
            <person name="Dietrich F.S."/>
            <person name="Fargo D.C."/>
            <person name="Farman M.L."/>
            <person name="Gathman A.C."/>
            <person name="Goldberg J."/>
            <person name="Guigo R."/>
            <person name="Hoegger P.J."/>
            <person name="Hooker J.B."/>
            <person name="Huggins A."/>
            <person name="James T.Y."/>
            <person name="Kamada T."/>
            <person name="Kilaru S."/>
            <person name="Kodira C."/>
            <person name="Kues U."/>
            <person name="Kupfer D."/>
            <person name="Kwan H.S."/>
            <person name="Lomsadze A."/>
            <person name="Li W."/>
            <person name="Lilly W.W."/>
            <person name="Ma L.J."/>
            <person name="Mackey A.J."/>
            <person name="Manning G."/>
            <person name="Martin F."/>
            <person name="Muraguchi H."/>
            <person name="Natvig D.O."/>
            <person name="Palmerini H."/>
            <person name="Ramesh M.A."/>
            <person name="Rehmeyer C.J."/>
            <person name="Roe B.A."/>
            <person name="Shenoy N."/>
            <person name="Stanke M."/>
            <person name="Ter-Hovhannisyan V."/>
            <person name="Tunlid A."/>
            <person name="Velagapudi R."/>
            <person name="Vision T.J."/>
            <person name="Zeng Q."/>
            <person name="Zolan M.E."/>
            <person name="Pukkila P.J."/>
        </authorList>
    </citation>
    <scope>NUCLEOTIDE SEQUENCE [LARGE SCALE GENOMIC DNA]</scope>
    <source>
        <strain evidence="2">Okayama-7 / 130 / ATCC MYA-4618 / FGSC 9003</strain>
    </source>
</reference>
<dbReference type="AlphaFoldDB" id="A8NVW8"/>
<dbReference type="VEuPathDB" id="FungiDB:CC1G_04083"/>
<dbReference type="InParanoid" id="A8NVW8"/>